<feature type="transmembrane region" description="Helical" evidence="8">
    <location>
        <begin position="132"/>
        <end position="157"/>
    </location>
</feature>
<dbReference type="PANTHER" id="PTHR30183">
    <property type="entry name" value="MOLYBDENUM TRANSPORT SYSTEM PERMEASE PROTEIN MODB"/>
    <property type="match status" value="1"/>
</dbReference>
<dbReference type="InterPro" id="IPR035906">
    <property type="entry name" value="MetI-like_sf"/>
</dbReference>
<accession>A0A6J6H1P0</accession>
<name>A0A6J6H1P0_9ZZZZ</name>
<organism evidence="10">
    <name type="scientific">freshwater metagenome</name>
    <dbReference type="NCBI Taxonomy" id="449393"/>
    <lineage>
        <taxon>unclassified sequences</taxon>
        <taxon>metagenomes</taxon>
        <taxon>ecological metagenomes</taxon>
    </lineage>
</organism>
<feature type="transmembrane region" description="Helical" evidence="8">
    <location>
        <begin position="12"/>
        <end position="33"/>
    </location>
</feature>
<evidence type="ECO:0000256" key="8">
    <source>
        <dbReference type="SAM" id="Phobius"/>
    </source>
</evidence>
<dbReference type="Gene3D" id="1.10.3720.10">
    <property type="entry name" value="MetI-like"/>
    <property type="match status" value="1"/>
</dbReference>
<feature type="transmembrane region" description="Helical" evidence="8">
    <location>
        <begin position="178"/>
        <end position="200"/>
    </location>
</feature>
<dbReference type="InterPro" id="IPR000515">
    <property type="entry name" value="MetI-like"/>
</dbReference>
<keyword evidence="6 8" id="KW-1133">Transmembrane helix</keyword>
<dbReference type="InterPro" id="IPR006469">
    <property type="entry name" value="NifC_ABC_porter"/>
</dbReference>
<dbReference type="NCBIfam" id="TIGR01581">
    <property type="entry name" value="Mo_ABC_porter"/>
    <property type="match status" value="1"/>
</dbReference>
<feature type="domain" description="ABC transmembrane type-1" evidence="9">
    <location>
        <begin position="53"/>
        <end position="256"/>
    </location>
</feature>
<reference evidence="10" key="1">
    <citation type="submission" date="2020-05" db="EMBL/GenBank/DDBJ databases">
        <authorList>
            <person name="Chiriac C."/>
            <person name="Salcher M."/>
            <person name="Ghai R."/>
            <person name="Kavagutti S V."/>
        </authorList>
    </citation>
    <scope>NUCLEOTIDE SEQUENCE</scope>
</reference>
<keyword evidence="4" id="KW-0500">Molybdenum</keyword>
<dbReference type="SUPFAM" id="SSF161098">
    <property type="entry name" value="MetI-like"/>
    <property type="match status" value="1"/>
</dbReference>
<proteinExistence type="predicted"/>
<evidence type="ECO:0000259" key="9">
    <source>
        <dbReference type="PROSITE" id="PS50928"/>
    </source>
</evidence>
<feature type="transmembrane region" description="Helical" evidence="8">
    <location>
        <begin position="91"/>
        <end position="112"/>
    </location>
</feature>
<protein>
    <submittedName>
        <fullName evidence="10">Unannotated protein</fullName>
    </submittedName>
</protein>
<evidence type="ECO:0000256" key="1">
    <source>
        <dbReference type="ARBA" id="ARBA00004651"/>
    </source>
</evidence>
<dbReference type="PROSITE" id="PS50928">
    <property type="entry name" value="ABC_TM1"/>
    <property type="match status" value="1"/>
</dbReference>
<evidence type="ECO:0000256" key="3">
    <source>
        <dbReference type="ARBA" id="ARBA00022475"/>
    </source>
</evidence>
<evidence type="ECO:0000256" key="7">
    <source>
        <dbReference type="ARBA" id="ARBA00023136"/>
    </source>
</evidence>
<dbReference type="AlphaFoldDB" id="A0A6J6H1P0"/>
<evidence type="ECO:0000313" key="10">
    <source>
        <dbReference type="EMBL" id="CAB4607612.1"/>
    </source>
</evidence>
<dbReference type="GO" id="GO:0005886">
    <property type="term" value="C:plasma membrane"/>
    <property type="evidence" value="ECO:0007669"/>
    <property type="project" value="UniProtKB-SubCell"/>
</dbReference>
<sequence length="266" mass="28645">MKSRRRTSSSPLLGTLALIAALFVVAPLISVVIRVPWADFWSTLTSKAVRQSLAVSLQTSLVAAVLAAVLGIPLSWWLARTSNTFARVIRTVCIAPMVLPPVVAGIALLAAFGRRGVVGEQLFNWWGISLPFTKTAVVLAQVFVAMPFLILAVEAAFRQVNEGLEDAARTLGASPLRIFFTVVVPSVRPALIAGLVLAWARSFGEFGASITFAGSFPGRTQTLPMSVYEIATYDYRQALVVSVFMMFVSVGVLAAMRDRWATGATR</sequence>
<evidence type="ECO:0000256" key="4">
    <source>
        <dbReference type="ARBA" id="ARBA00022505"/>
    </source>
</evidence>
<evidence type="ECO:0000256" key="5">
    <source>
        <dbReference type="ARBA" id="ARBA00022692"/>
    </source>
</evidence>
<keyword evidence="3" id="KW-1003">Cell membrane</keyword>
<feature type="transmembrane region" description="Helical" evidence="8">
    <location>
        <begin position="53"/>
        <end position="79"/>
    </location>
</feature>
<gene>
    <name evidence="10" type="ORF">UFOPK1874_00216</name>
</gene>
<dbReference type="PANTHER" id="PTHR30183:SF3">
    <property type="entry name" value="MOLYBDENUM TRANSPORT SYSTEM PERMEASE PROTEIN MODB"/>
    <property type="match status" value="1"/>
</dbReference>
<keyword evidence="2" id="KW-0813">Transport</keyword>
<dbReference type="EMBL" id="CAEZUX010000010">
    <property type="protein sequence ID" value="CAB4607612.1"/>
    <property type="molecule type" value="Genomic_DNA"/>
</dbReference>
<dbReference type="GO" id="GO:0015098">
    <property type="term" value="F:molybdate ion transmembrane transporter activity"/>
    <property type="evidence" value="ECO:0007669"/>
    <property type="project" value="InterPro"/>
</dbReference>
<evidence type="ECO:0000256" key="6">
    <source>
        <dbReference type="ARBA" id="ARBA00022989"/>
    </source>
</evidence>
<dbReference type="Pfam" id="PF00528">
    <property type="entry name" value="BPD_transp_1"/>
    <property type="match status" value="1"/>
</dbReference>
<dbReference type="NCBIfam" id="TIGR02141">
    <property type="entry name" value="modB_ABC"/>
    <property type="match status" value="1"/>
</dbReference>
<keyword evidence="5 8" id="KW-0812">Transmembrane</keyword>
<dbReference type="InterPro" id="IPR011867">
    <property type="entry name" value="ModB_ABC"/>
</dbReference>
<comment type="subcellular location">
    <subcellularLocation>
        <location evidence="1">Cell membrane</location>
        <topology evidence="1">Multi-pass membrane protein</topology>
    </subcellularLocation>
</comment>
<dbReference type="CDD" id="cd06261">
    <property type="entry name" value="TM_PBP2"/>
    <property type="match status" value="1"/>
</dbReference>
<keyword evidence="7 8" id="KW-0472">Membrane</keyword>
<evidence type="ECO:0000256" key="2">
    <source>
        <dbReference type="ARBA" id="ARBA00022448"/>
    </source>
</evidence>
<feature type="transmembrane region" description="Helical" evidence="8">
    <location>
        <begin position="235"/>
        <end position="256"/>
    </location>
</feature>